<accession>A0A1Z5IE56</accession>
<comment type="caution">
    <text evidence="2">The sequence shown here is derived from an EMBL/GenBank/DDBJ whole genome shotgun (WGS) entry which is preliminary data.</text>
</comment>
<dbReference type="RefSeq" id="WP_089109866.1">
    <property type="nucleotide sequence ID" value="NZ_BCMF01000011.1"/>
</dbReference>
<dbReference type="OrthoDB" id="2315374at2"/>
<gene>
    <name evidence="2" type="ORF">IWT30_02064</name>
</gene>
<reference evidence="2 3" key="1">
    <citation type="submission" date="2015-11" db="EMBL/GenBank/DDBJ databases">
        <title>Draft genome sequences of new species of the genus Lactobacillus isolated from orchardgrass silage.</title>
        <authorList>
            <person name="Tohno M."/>
            <person name="Tanizawa Y."/>
            <person name="Arita M."/>
        </authorList>
    </citation>
    <scope>NUCLEOTIDE SEQUENCE [LARGE SCALE GENOMIC DNA]</scope>
    <source>
        <strain evidence="2 3">IWT30</strain>
    </source>
</reference>
<sequence length="66" mass="7201">MTIMTRTERIGSLLVDRDWPVFLESCVGLHLCNATSQTGNPIGESHQEISKDAKKPPITLTGSATF</sequence>
<dbReference type="EMBL" id="BCMF01000011">
    <property type="protein sequence ID" value="GAX00084.1"/>
    <property type="molecule type" value="Genomic_DNA"/>
</dbReference>
<evidence type="ECO:0000313" key="3">
    <source>
        <dbReference type="Proteomes" id="UP000198374"/>
    </source>
</evidence>
<proteinExistence type="predicted"/>
<protein>
    <submittedName>
        <fullName evidence="2">Uncharacterized protein</fullName>
    </submittedName>
</protein>
<keyword evidence="3" id="KW-1185">Reference proteome</keyword>
<feature type="region of interest" description="Disordered" evidence="1">
    <location>
        <begin position="38"/>
        <end position="66"/>
    </location>
</feature>
<organism evidence="2 3">
    <name type="scientific">Secundilactobacillus mixtipabuli</name>
    <dbReference type="NCBI Taxonomy" id="1435342"/>
    <lineage>
        <taxon>Bacteria</taxon>
        <taxon>Bacillati</taxon>
        <taxon>Bacillota</taxon>
        <taxon>Bacilli</taxon>
        <taxon>Lactobacillales</taxon>
        <taxon>Lactobacillaceae</taxon>
        <taxon>Secundilactobacillus</taxon>
    </lineage>
</organism>
<name>A0A1Z5IE56_9LACO</name>
<feature type="compositionally biased region" description="Basic and acidic residues" evidence="1">
    <location>
        <begin position="45"/>
        <end position="55"/>
    </location>
</feature>
<evidence type="ECO:0000256" key="1">
    <source>
        <dbReference type="SAM" id="MobiDB-lite"/>
    </source>
</evidence>
<evidence type="ECO:0000313" key="2">
    <source>
        <dbReference type="EMBL" id="GAX00084.1"/>
    </source>
</evidence>
<dbReference type="AlphaFoldDB" id="A0A1Z5IE56"/>
<dbReference type="Proteomes" id="UP000198374">
    <property type="component" value="Unassembled WGS sequence"/>
</dbReference>